<evidence type="ECO:0000313" key="1">
    <source>
        <dbReference type="EMBL" id="APT91405.1"/>
    </source>
</evidence>
<gene>
    <name evidence="1" type="ORF">CSPHI_10875</name>
</gene>
<reference evidence="1 2" key="1">
    <citation type="submission" date="2014-08" db="EMBL/GenBank/DDBJ databases">
        <title>Complete genome sequence of Corynebacterium sphenisci CECT 5990(T) (=DSM 44792(T)), isolated from healthy wild penguins.</title>
        <authorList>
            <person name="Ruckert C."/>
            <person name="Albersmeier A."/>
            <person name="Winkler A."/>
            <person name="Kalinowski J."/>
        </authorList>
    </citation>
    <scope>NUCLEOTIDE SEQUENCE [LARGE SCALE GENOMIC DNA]</scope>
    <source>
        <strain evidence="1 2">DSM 44792</strain>
    </source>
</reference>
<sequence length="395" mass="42652">MNPLRRMSRVVYDNRWDGVALLNLLPAPEGRPQPGYGGIGRGTLTAMFRRSYPGVQLIFLEDLPETADASAALGLMHEALAARGGLGVDEIVAARAGRRMLCAISHRHGDGPTVLSSLFPHCAYVEGGPAKRVPEGFGRRRVTLPAIIAAAATAALRRPATAVHAIREAFAEERAVAGAPPPRLQPARGRYRVLRFTRPDPADRGPRAIDRAVRWRAGVARALGPGALDPWQSWLIVTLRWHPLLAMRAGNATTRIRMPAHPDEEVAIARTRRRARSAFPLFRAGFSATVQQARQLAALPLPEHHARSCGYGLTAEAPTRGLATAWTHNRFDDDAPEGIATSAVFPGLIAANVYDRGPDSTIIVSAYVDEATMAAIVAATRGMMTSFGYEERDPA</sequence>
<accession>A0A1L7CZU1</accession>
<protein>
    <submittedName>
        <fullName evidence="1">Uncharacterized protein</fullName>
    </submittedName>
</protein>
<dbReference type="EMBL" id="CP009248">
    <property type="protein sequence ID" value="APT91405.1"/>
    <property type="molecule type" value="Genomic_DNA"/>
</dbReference>
<dbReference type="AlphaFoldDB" id="A0A1L7CZU1"/>
<name>A0A1L7CZU1_9CORY</name>
<dbReference type="Proteomes" id="UP000185469">
    <property type="component" value="Chromosome"/>
</dbReference>
<organism evidence="1 2">
    <name type="scientific">Corynebacterium sphenisci DSM 44792</name>
    <dbReference type="NCBI Taxonomy" id="1437874"/>
    <lineage>
        <taxon>Bacteria</taxon>
        <taxon>Bacillati</taxon>
        <taxon>Actinomycetota</taxon>
        <taxon>Actinomycetes</taxon>
        <taxon>Mycobacteriales</taxon>
        <taxon>Corynebacteriaceae</taxon>
        <taxon>Corynebacterium</taxon>
    </lineage>
</organism>
<keyword evidence="2" id="KW-1185">Reference proteome</keyword>
<proteinExistence type="predicted"/>
<dbReference type="OrthoDB" id="4429061at2"/>
<dbReference type="STRING" id="1437874.CSPHI_10875"/>
<evidence type="ECO:0000313" key="2">
    <source>
        <dbReference type="Proteomes" id="UP000185469"/>
    </source>
</evidence>
<dbReference type="KEGG" id="csph:CSPHI_10875"/>